<sequence>MTNICFIDQGLLLRKRGFSCRRCSVCCDTQRRARLGALPRRAGASRLVNSSIQVTAEYAQALAQANELFNLYNADVPWPWFIRGVVHLQHNRAALAVADLERALLMGFRGSEVRIFAAAALFRAGKVSDAVTYYLEVMRNEIGSVGNPLAEPNELRKLIGPYIPLWKPPGKLFQQAVCFYCARRFEDAFQALDKVVALGRDYIYAGNEDTGDPLTWEHVLWRIASYRRLKGQTPILSQSELAAVPTSDIPLSLIDLYRTNDVAVEEALCQHESEIATLSDQIRFQFYRGLFWQHRTDSQLHQRALRHFEQVAKQIPDENTLDSLDDSAAFLVDVTRIMLHRTL</sequence>
<gene>
    <name evidence="1" type="ORF">CYME_CMK292C</name>
</gene>
<dbReference type="Gramene" id="CMK292CT">
    <property type="protein sequence ID" value="CMK292CT"/>
    <property type="gene ID" value="CMK292C"/>
</dbReference>
<dbReference type="OrthoDB" id="10422556at2759"/>
<dbReference type="RefSeq" id="XP_005536665.1">
    <property type="nucleotide sequence ID" value="XM_005536608.1"/>
</dbReference>
<evidence type="ECO:0008006" key="3">
    <source>
        <dbReference type="Google" id="ProtNLM"/>
    </source>
</evidence>
<dbReference type="EMBL" id="AP006493">
    <property type="protein sequence ID" value="BAM80629.1"/>
    <property type="molecule type" value="Genomic_DNA"/>
</dbReference>
<proteinExistence type="predicted"/>
<dbReference type="AlphaFoldDB" id="M1V8H1"/>
<dbReference type="HOGENOM" id="CLU_809757_0_0_1"/>
<keyword evidence="2" id="KW-1185">Reference proteome</keyword>
<reference evidence="1 2" key="2">
    <citation type="journal article" date="2007" name="BMC Biol.">
        <title>A 100%-complete sequence reveals unusually simple genomic features in the hot-spring red alga Cyanidioschyzon merolae.</title>
        <authorList>
            <person name="Nozaki H."/>
            <person name="Takano H."/>
            <person name="Misumi O."/>
            <person name="Terasawa K."/>
            <person name="Matsuzaki M."/>
            <person name="Maruyama S."/>
            <person name="Nishida K."/>
            <person name="Yagisawa F."/>
            <person name="Yoshida Y."/>
            <person name="Fujiwara T."/>
            <person name="Takio S."/>
            <person name="Tamura K."/>
            <person name="Chung S.J."/>
            <person name="Nakamura S."/>
            <person name="Kuroiwa H."/>
            <person name="Tanaka K."/>
            <person name="Sato N."/>
            <person name="Kuroiwa T."/>
        </authorList>
    </citation>
    <scope>NUCLEOTIDE SEQUENCE [LARGE SCALE GENOMIC DNA]</scope>
    <source>
        <strain evidence="1 2">10D</strain>
    </source>
</reference>
<organism evidence="1 2">
    <name type="scientific">Cyanidioschyzon merolae (strain NIES-3377 / 10D)</name>
    <name type="common">Unicellular red alga</name>
    <dbReference type="NCBI Taxonomy" id="280699"/>
    <lineage>
        <taxon>Eukaryota</taxon>
        <taxon>Rhodophyta</taxon>
        <taxon>Bangiophyceae</taxon>
        <taxon>Cyanidiales</taxon>
        <taxon>Cyanidiaceae</taxon>
        <taxon>Cyanidioschyzon</taxon>
    </lineage>
</organism>
<protein>
    <recommendedName>
        <fullName evidence="3">Tetratricopeptide repeat protein</fullName>
    </recommendedName>
</protein>
<evidence type="ECO:0000313" key="1">
    <source>
        <dbReference type="EMBL" id="BAM80629.1"/>
    </source>
</evidence>
<reference evidence="1 2" key="1">
    <citation type="journal article" date="2004" name="Nature">
        <title>Genome sequence of the ultrasmall unicellular red alga Cyanidioschyzon merolae 10D.</title>
        <authorList>
            <person name="Matsuzaki M."/>
            <person name="Misumi O."/>
            <person name="Shin-i T."/>
            <person name="Maruyama S."/>
            <person name="Takahara M."/>
            <person name="Miyagishima S."/>
            <person name="Mori T."/>
            <person name="Nishida K."/>
            <person name="Yagisawa F."/>
            <person name="Nishida K."/>
            <person name="Yoshida Y."/>
            <person name="Nishimura Y."/>
            <person name="Nakao S."/>
            <person name="Kobayashi T."/>
            <person name="Momoyama Y."/>
            <person name="Higashiyama T."/>
            <person name="Minoda A."/>
            <person name="Sano M."/>
            <person name="Nomoto H."/>
            <person name="Oishi K."/>
            <person name="Hayashi H."/>
            <person name="Ohta F."/>
            <person name="Nishizaka S."/>
            <person name="Haga S."/>
            <person name="Miura S."/>
            <person name="Morishita T."/>
            <person name="Kabeya Y."/>
            <person name="Terasawa K."/>
            <person name="Suzuki Y."/>
            <person name="Ishii Y."/>
            <person name="Asakawa S."/>
            <person name="Takano H."/>
            <person name="Ohta N."/>
            <person name="Kuroiwa H."/>
            <person name="Tanaka K."/>
            <person name="Shimizu N."/>
            <person name="Sugano S."/>
            <person name="Sato N."/>
            <person name="Nozaki H."/>
            <person name="Ogasawara N."/>
            <person name="Kohara Y."/>
            <person name="Kuroiwa T."/>
        </authorList>
    </citation>
    <scope>NUCLEOTIDE SEQUENCE [LARGE SCALE GENOMIC DNA]</scope>
    <source>
        <strain evidence="1 2">10D</strain>
    </source>
</reference>
<accession>M1V8H1</accession>
<dbReference type="GeneID" id="16994276"/>
<dbReference type="InterPro" id="IPR011990">
    <property type="entry name" value="TPR-like_helical_dom_sf"/>
</dbReference>
<dbReference type="Proteomes" id="UP000007014">
    <property type="component" value="Chromosome 11"/>
</dbReference>
<evidence type="ECO:0000313" key="2">
    <source>
        <dbReference type="Proteomes" id="UP000007014"/>
    </source>
</evidence>
<dbReference type="Gene3D" id="1.25.40.10">
    <property type="entry name" value="Tetratricopeptide repeat domain"/>
    <property type="match status" value="1"/>
</dbReference>
<name>M1V8H1_CYAM1</name>
<dbReference type="KEGG" id="cme:CYME_CMK292C"/>
<dbReference type="SUPFAM" id="SSF48452">
    <property type="entry name" value="TPR-like"/>
    <property type="match status" value="1"/>
</dbReference>